<feature type="domain" description="Rhodanese" evidence="1">
    <location>
        <begin position="14"/>
        <end position="98"/>
    </location>
</feature>
<gene>
    <name evidence="3" type="ORF">GIY09_07485</name>
    <name evidence="2" type="ORF">GIY11_08100</name>
</gene>
<comment type="caution">
    <text evidence="3">The sequence shown here is derived from an EMBL/GenBank/DDBJ whole genome shotgun (WGS) entry which is preliminary data.</text>
</comment>
<dbReference type="Gene3D" id="3.40.250.10">
    <property type="entry name" value="Rhodanese-like domain"/>
    <property type="match status" value="1"/>
</dbReference>
<dbReference type="Proteomes" id="UP000430975">
    <property type="component" value="Unassembled WGS sequence"/>
</dbReference>
<accession>A0A6I2GMI2</accession>
<evidence type="ECO:0000313" key="4">
    <source>
        <dbReference type="Proteomes" id="UP000430975"/>
    </source>
</evidence>
<reference evidence="4 5" key="1">
    <citation type="submission" date="2019-11" db="EMBL/GenBank/DDBJ databases">
        <title>Characterisation of Fundicoccus ignavus gen. nov. sp. nov., a novel genus of the family Aerococcaceae isolated from bulk tank milk.</title>
        <authorList>
            <person name="Siebert A."/>
            <person name="Huptas C."/>
            <person name="Wenning M."/>
            <person name="Scherer S."/>
            <person name="Doll E.V."/>
        </authorList>
    </citation>
    <scope>NUCLEOTIDE SEQUENCE [LARGE SCALE GENOMIC DNA]</scope>
    <source>
        <strain evidence="2 5">DSM 109653</strain>
        <strain evidence="3 4">WS4759</strain>
    </source>
</reference>
<evidence type="ECO:0000313" key="5">
    <source>
        <dbReference type="Proteomes" id="UP000469870"/>
    </source>
</evidence>
<dbReference type="EMBL" id="WJQS01000006">
    <property type="protein sequence ID" value="MRI85708.1"/>
    <property type="molecule type" value="Genomic_DNA"/>
</dbReference>
<dbReference type="SUPFAM" id="SSF52821">
    <property type="entry name" value="Rhodanese/Cell cycle control phosphatase"/>
    <property type="match status" value="1"/>
</dbReference>
<dbReference type="EMBL" id="WJQR01000007">
    <property type="protein sequence ID" value="MRI81968.1"/>
    <property type="molecule type" value="Genomic_DNA"/>
</dbReference>
<dbReference type="RefSeq" id="WP_153862157.1">
    <property type="nucleotide sequence ID" value="NZ_WJQR01000007.1"/>
</dbReference>
<evidence type="ECO:0000313" key="2">
    <source>
        <dbReference type="EMBL" id="MRI81968.1"/>
    </source>
</evidence>
<dbReference type="PANTHER" id="PTHR43031">
    <property type="entry name" value="FAD-DEPENDENT OXIDOREDUCTASE"/>
    <property type="match status" value="1"/>
</dbReference>
<dbReference type="CDD" id="cd00158">
    <property type="entry name" value="RHOD"/>
    <property type="match status" value="1"/>
</dbReference>
<dbReference type="SMART" id="SM00450">
    <property type="entry name" value="RHOD"/>
    <property type="match status" value="1"/>
</dbReference>
<name>A0A6I2GMI2_9LACT</name>
<evidence type="ECO:0000259" key="1">
    <source>
        <dbReference type="PROSITE" id="PS50206"/>
    </source>
</evidence>
<dbReference type="AlphaFoldDB" id="A0A6I2GMI2"/>
<keyword evidence="4" id="KW-1185">Reference proteome</keyword>
<evidence type="ECO:0000313" key="3">
    <source>
        <dbReference type="EMBL" id="MRI85708.1"/>
    </source>
</evidence>
<dbReference type="Proteomes" id="UP000469870">
    <property type="component" value="Unassembled WGS sequence"/>
</dbReference>
<dbReference type="InterPro" id="IPR050229">
    <property type="entry name" value="GlpE_sulfurtransferase"/>
</dbReference>
<dbReference type="PANTHER" id="PTHR43031:SF17">
    <property type="entry name" value="SULFURTRANSFERASE YTWF-RELATED"/>
    <property type="match status" value="1"/>
</dbReference>
<dbReference type="Pfam" id="PF00581">
    <property type="entry name" value="Rhodanese"/>
    <property type="match status" value="1"/>
</dbReference>
<proteinExistence type="predicted"/>
<sequence length="98" mass="10769">MKTISSDEFYQKTKQSNLTIIDVREKNEFVNGHIPNSTNLPLTTLAFNTKSLSKDTEYYLVCASGSRSNMAASALSKLGYNVTNVMGGVSTWKGALIR</sequence>
<organism evidence="3 4">
    <name type="scientific">Fundicoccus ignavus</name>
    <dbReference type="NCBI Taxonomy" id="2664442"/>
    <lineage>
        <taxon>Bacteria</taxon>
        <taxon>Bacillati</taxon>
        <taxon>Bacillota</taxon>
        <taxon>Bacilli</taxon>
        <taxon>Lactobacillales</taxon>
        <taxon>Aerococcaceae</taxon>
        <taxon>Fundicoccus</taxon>
    </lineage>
</organism>
<protein>
    <submittedName>
        <fullName evidence="3">Rhodanese-like domain-containing protein</fullName>
    </submittedName>
</protein>
<dbReference type="InterPro" id="IPR001763">
    <property type="entry name" value="Rhodanese-like_dom"/>
</dbReference>
<dbReference type="InterPro" id="IPR036873">
    <property type="entry name" value="Rhodanese-like_dom_sf"/>
</dbReference>
<dbReference type="PROSITE" id="PS50206">
    <property type="entry name" value="RHODANESE_3"/>
    <property type="match status" value="1"/>
</dbReference>